<dbReference type="EC" id="4.6.1.17" evidence="3 6"/>
<dbReference type="InterPro" id="IPR047594">
    <property type="entry name" value="MoaC_bact/euk"/>
</dbReference>
<dbReference type="HAMAP" id="MF_01224_B">
    <property type="entry name" value="MoaC_B"/>
    <property type="match status" value="1"/>
</dbReference>
<organism evidence="8 9">
    <name type="scientific">Paenibacillus rhizovicinus</name>
    <dbReference type="NCBI Taxonomy" id="2704463"/>
    <lineage>
        <taxon>Bacteria</taxon>
        <taxon>Bacillati</taxon>
        <taxon>Bacillota</taxon>
        <taxon>Bacilli</taxon>
        <taxon>Bacillales</taxon>
        <taxon>Paenibacillaceae</taxon>
        <taxon>Paenibacillus</taxon>
    </lineage>
</organism>
<dbReference type="RefSeq" id="WP_162642930.1">
    <property type="nucleotide sequence ID" value="NZ_CP048286.1"/>
</dbReference>
<feature type="binding site" evidence="6">
    <location>
        <begin position="111"/>
        <end position="112"/>
    </location>
    <ligand>
        <name>substrate</name>
    </ligand>
</feature>
<dbReference type="PANTHER" id="PTHR22960">
    <property type="entry name" value="MOLYBDOPTERIN COFACTOR SYNTHESIS PROTEIN A"/>
    <property type="match status" value="1"/>
</dbReference>
<evidence type="ECO:0000256" key="6">
    <source>
        <dbReference type="HAMAP-Rule" id="MF_01224"/>
    </source>
</evidence>
<dbReference type="Gene3D" id="3.30.70.640">
    <property type="entry name" value="Molybdopterin cofactor biosynthesis C (MoaC) domain"/>
    <property type="match status" value="1"/>
</dbReference>
<comment type="similarity">
    <text evidence="6">Belongs to the MoaC family.</text>
</comment>
<keyword evidence="5 6" id="KW-0456">Lyase</keyword>
<dbReference type="SUPFAM" id="SSF55040">
    <property type="entry name" value="Molybdenum cofactor biosynthesis protein C, MoaC"/>
    <property type="match status" value="1"/>
</dbReference>
<keyword evidence="9" id="KW-1185">Reference proteome</keyword>
<reference evidence="8 9" key="1">
    <citation type="submission" date="2020-02" db="EMBL/GenBank/DDBJ databases">
        <title>Paenibacillus sp. nov., isolated from rhizosphere soil of tomato.</title>
        <authorList>
            <person name="Weon H.-Y."/>
            <person name="Lee S.A."/>
        </authorList>
    </citation>
    <scope>NUCLEOTIDE SEQUENCE [LARGE SCALE GENOMIC DNA]</scope>
    <source>
        <strain evidence="8 9">14171R-81</strain>
    </source>
</reference>
<comment type="catalytic activity">
    <reaction evidence="1 6">
        <text>(8S)-3',8-cyclo-7,8-dihydroguanosine 5'-triphosphate = cyclic pyranopterin phosphate + diphosphate</text>
        <dbReference type="Rhea" id="RHEA:49580"/>
        <dbReference type="ChEBI" id="CHEBI:33019"/>
        <dbReference type="ChEBI" id="CHEBI:59648"/>
        <dbReference type="ChEBI" id="CHEBI:131766"/>
        <dbReference type="EC" id="4.6.1.17"/>
    </reaction>
</comment>
<feature type="active site" evidence="6">
    <location>
        <position position="126"/>
    </location>
</feature>
<gene>
    <name evidence="6 8" type="primary">moaC</name>
    <name evidence="8" type="ORF">GZH47_20965</name>
</gene>
<dbReference type="InterPro" id="IPR023045">
    <property type="entry name" value="MoaC"/>
</dbReference>
<evidence type="ECO:0000313" key="8">
    <source>
        <dbReference type="EMBL" id="QHW33024.1"/>
    </source>
</evidence>
<dbReference type="InterPro" id="IPR036522">
    <property type="entry name" value="MoaC_sf"/>
</dbReference>
<accession>A0A6C0P3B1</accession>
<dbReference type="EMBL" id="CP048286">
    <property type="protein sequence ID" value="QHW33024.1"/>
    <property type="molecule type" value="Genomic_DNA"/>
</dbReference>
<comment type="subunit">
    <text evidence="6">Homohexamer; trimer of dimers.</text>
</comment>
<proteinExistence type="inferred from homology"/>
<evidence type="ECO:0000256" key="3">
    <source>
        <dbReference type="ARBA" id="ARBA00012575"/>
    </source>
</evidence>
<dbReference type="UniPathway" id="UPA00344"/>
<evidence type="ECO:0000256" key="1">
    <source>
        <dbReference type="ARBA" id="ARBA00001637"/>
    </source>
</evidence>
<evidence type="ECO:0000259" key="7">
    <source>
        <dbReference type="Pfam" id="PF01967"/>
    </source>
</evidence>
<comment type="function">
    <text evidence="6">Catalyzes the conversion of (8S)-3',8-cyclo-7,8-dihydroguanosine 5'-triphosphate to cyclic pyranopterin monophosphate (cPMP).</text>
</comment>
<protein>
    <recommendedName>
        <fullName evidence="3 6">Cyclic pyranopterin monophosphate synthase</fullName>
        <ecNumber evidence="3 6">4.6.1.17</ecNumber>
    </recommendedName>
    <alternativeName>
        <fullName evidence="6">Molybdenum cofactor biosynthesis protein C</fullName>
    </alternativeName>
</protein>
<dbReference type="Proteomes" id="UP000479114">
    <property type="component" value="Chromosome"/>
</dbReference>
<keyword evidence="4 6" id="KW-0501">Molybdenum cofactor biosynthesis</keyword>
<dbReference type="GO" id="GO:0006777">
    <property type="term" value="P:Mo-molybdopterin cofactor biosynthetic process"/>
    <property type="evidence" value="ECO:0007669"/>
    <property type="project" value="UniProtKB-UniRule"/>
</dbReference>
<feature type="domain" description="Molybdopterin cofactor biosynthesis C (MoaC)" evidence="7">
    <location>
        <begin position="14"/>
        <end position="148"/>
    </location>
</feature>
<evidence type="ECO:0000256" key="4">
    <source>
        <dbReference type="ARBA" id="ARBA00023150"/>
    </source>
</evidence>
<dbReference type="PANTHER" id="PTHR22960:SF29">
    <property type="entry name" value="CYCLIC PYRANOPTERIN MONOPHOSPHATE SYNTHASE"/>
    <property type="match status" value="1"/>
</dbReference>
<dbReference type="CDD" id="cd01420">
    <property type="entry name" value="MoaC_PE"/>
    <property type="match status" value="1"/>
</dbReference>
<evidence type="ECO:0000256" key="2">
    <source>
        <dbReference type="ARBA" id="ARBA00005046"/>
    </source>
</evidence>
<dbReference type="GO" id="GO:0061799">
    <property type="term" value="F:cyclic pyranopterin monophosphate synthase activity"/>
    <property type="evidence" value="ECO:0007669"/>
    <property type="project" value="UniProtKB-UniRule"/>
</dbReference>
<dbReference type="InterPro" id="IPR002820">
    <property type="entry name" value="Mopterin_CF_biosynth-C_dom"/>
</dbReference>
<evidence type="ECO:0000313" key="9">
    <source>
        <dbReference type="Proteomes" id="UP000479114"/>
    </source>
</evidence>
<dbReference type="InterPro" id="IPR050105">
    <property type="entry name" value="MoCo_biosynth_MoaA/MoaC"/>
</dbReference>
<dbReference type="KEGG" id="prz:GZH47_20965"/>
<name>A0A6C0P3B1_9BACL</name>
<dbReference type="Pfam" id="PF01967">
    <property type="entry name" value="MoaC"/>
    <property type="match status" value="1"/>
</dbReference>
<feature type="binding site" evidence="6">
    <location>
        <begin position="74"/>
        <end position="76"/>
    </location>
    <ligand>
        <name>substrate</name>
    </ligand>
</feature>
<dbReference type="NCBIfam" id="TIGR00581">
    <property type="entry name" value="moaC"/>
    <property type="match status" value="1"/>
</dbReference>
<sequence>MDLTHFNDQGRARMVDVSDKEVTARIAVARTSVTMAEETLQRIKAGKIGKGDVLAVAQVAGIMAAKNTSNWIPMCHPLPLTGVNLVFGDNGKNELYIEGTVKTTGKTGVEMEALTAVSAAALTVYDMCKALQKDMIIGPTYLASKSGGKNGDYTVNGV</sequence>
<dbReference type="AlphaFoldDB" id="A0A6C0P3B1"/>
<dbReference type="NCBIfam" id="NF006870">
    <property type="entry name" value="PRK09364.1"/>
    <property type="match status" value="1"/>
</dbReference>
<evidence type="ECO:0000256" key="5">
    <source>
        <dbReference type="ARBA" id="ARBA00023239"/>
    </source>
</evidence>
<comment type="pathway">
    <text evidence="2 6">Cofactor biosynthesis; molybdopterin biosynthesis.</text>
</comment>